<dbReference type="AlphaFoldDB" id="A0A9D3WD74"/>
<name>A0A9D3WD74_9ROSI</name>
<dbReference type="EMBL" id="JAIQCV010000002">
    <property type="protein sequence ID" value="KAH1121528.1"/>
    <property type="molecule type" value="Genomic_DNA"/>
</dbReference>
<comment type="caution">
    <text evidence="2">The sequence shown here is derived from an EMBL/GenBank/DDBJ whole genome shotgun (WGS) entry which is preliminary data.</text>
</comment>
<accession>A0A9D3WD74</accession>
<evidence type="ECO:0000256" key="1">
    <source>
        <dbReference type="SAM" id="MobiDB-lite"/>
    </source>
</evidence>
<reference evidence="2 3" key="1">
    <citation type="journal article" date="2021" name="Plant Biotechnol. J.">
        <title>Multi-omics assisted identification of the key and species-specific regulatory components of drought-tolerant mechanisms in Gossypium stocksii.</title>
        <authorList>
            <person name="Yu D."/>
            <person name="Ke L."/>
            <person name="Zhang D."/>
            <person name="Wu Y."/>
            <person name="Sun Y."/>
            <person name="Mei J."/>
            <person name="Sun J."/>
            <person name="Sun Y."/>
        </authorList>
    </citation>
    <scope>NUCLEOTIDE SEQUENCE [LARGE SCALE GENOMIC DNA]</scope>
    <source>
        <strain evidence="3">cv. E1</strain>
        <tissue evidence="2">Leaf</tissue>
    </source>
</reference>
<keyword evidence="3" id="KW-1185">Reference proteome</keyword>
<evidence type="ECO:0000313" key="2">
    <source>
        <dbReference type="EMBL" id="KAH1121528.1"/>
    </source>
</evidence>
<protein>
    <submittedName>
        <fullName evidence="2">Uncharacterized protein</fullName>
    </submittedName>
</protein>
<evidence type="ECO:0000313" key="3">
    <source>
        <dbReference type="Proteomes" id="UP000828251"/>
    </source>
</evidence>
<feature type="region of interest" description="Disordered" evidence="1">
    <location>
        <begin position="1"/>
        <end position="21"/>
    </location>
</feature>
<sequence>MVRHVWKVSPHWSSSSNEKKSIGLRPELLLESDPKGAACSRPVGCWTIVRIRGQVSMSSRNYRHFSRRWVGPSIELPHDI</sequence>
<organism evidence="2 3">
    <name type="scientific">Gossypium stocksii</name>
    <dbReference type="NCBI Taxonomy" id="47602"/>
    <lineage>
        <taxon>Eukaryota</taxon>
        <taxon>Viridiplantae</taxon>
        <taxon>Streptophyta</taxon>
        <taxon>Embryophyta</taxon>
        <taxon>Tracheophyta</taxon>
        <taxon>Spermatophyta</taxon>
        <taxon>Magnoliopsida</taxon>
        <taxon>eudicotyledons</taxon>
        <taxon>Gunneridae</taxon>
        <taxon>Pentapetalae</taxon>
        <taxon>rosids</taxon>
        <taxon>malvids</taxon>
        <taxon>Malvales</taxon>
        <taxon>Malvaceae</taxon>
        <taxon>Malvoideae</taxon>
        <taxon>Gossypium</taxon>
    </lineage>
</organism>
<proteinExistence type="predicted"/>
<dbReference type="Proteomes" id="UP000828251">
    <property type="component" value="Unassembled WGS sequence"/>
</dbReference>
<gene>
    <name evidence="2" type="ORF">J1N35_004688</name>
</gene>